<protein>
    <submittedName>
        <fullName evidence="1">Uncharacterized protein</fullName>
    </submittedName>
</protein>
<reference evidence="1 2" key="1">
    <citation type="submission" date="2021-12" db="EMBL/GenBank/DDBJ databases">
        <title>Genome sequence of Kibdelosporangium philippinense ATCC 49844.</title>
        <authorList>
            <person name="Fedorov E.A."/>
            <person name="Omeragic M."/>
            <person name="Shalygina K.F."/>
            <person name="Maclea K.S."/>
        </authorList>
    </citation>
    <scope>NUCLEOTIDE SEQUENCE [LARGE SCALE GENOMIC DNA]</scope>
    <source>
        <strain evidence="1 2">ATCC 49844</strain>
    </source>
</reference>
<accession>A0ABS8Z3E3</accession>
<name>A0ABS8Z3E3_9PSEU</name>
<organism evidence="1 2">
    <name type="scientific">Kibdelosporangium philippinense</name>
    <dbReference type="NCBI Taxonomy" id="211113"/>
    <lineage>
        <taxon>Bacteria</taxon>
        <taxon>Bacillati</taxon>
        <taxon>Actinomycetota</taxon>
        <taxon>Actinomycetes</taxon>
        <taxon>Pseudonocardiales</taxon>
        <taxon>Pseudonocardiaceae</taxon>
        <taxon>Kibdelosporangium</taxon>
    </lineage>
</organism>
<evidence type="ECO:0000313" key="2">
    <source>
        <dbReference type="Proteomes" id="UP001521150"/>
    </source>
</evidence>
<sequence>MIISRVLVAVAEHLDGFDLADPVMITAAPCTAGPMATVQLSGESLCGLAAEILAWADTLDNVTASAWRPSIPDADQQVFLELRGRLTDDTPVKVFGGVFDGPGMPLTPGDRVGLSWGLLREWATPTVVVA</sequence>
<proteinExistence type="predicted"/>
<dbReference type="Proteomes" id="UP001521150">
    <property type="component" value="Unassembled WGS sequence"/>
</dbReference>
<gene>
    <name evidence="1" type="ORF">LWC34_06335</name>
</gene>
<comment type="caution">
    <text evidence="1">The sequence shown here is derived from an EMBL/GenBank/DDBJ whole genome shotgun (WGS) entry which is preliminary data.</text>
</comment>
<dbReference type="RefSeq" id="WP_233723575.1">
    <property type="nucleotide sequence ID" value="NZ_JAJVCN010000001.1"/>
</dbReference>
<keyword evidence="2" id="KW-1185">Reference proteome</keyword>
<evidence type="ECO:0000313" key="1">
    <source>
        <dbReference type="EMBL" id="MCE7002449.1"/>
    </source>
</evidence>
<dbReference type="EMBL" id="JAJVCN010000001">
    <property type="protein sequence ID" value="MCE7002449.1"/>
    <property type="molecule type" value="Genomic_DNA"/>
</dbReference>